<dbReference type="Pfam" id="PF01882">
    <property type="entry name" value="DUF58"/>
    <property type="match status" value="1"/>
</dbReference>
<dbReference type="InterPro" id="IPR002881">
    <property type="entry name" value="DUF58"/>
</dbReference>
<feature type="domain" description="DUF58" evidence="3">
    <location>
        <begin position="414"/>
        <end position="585"/>
    </location>
</feature>
<dbReference type="InterPro" id="IPR055693">
    <property type="entry name" value="DUF7269"/>
</dbReference>
<evidence type="ECO:0000313" key="5">
    <source>
        <dbReference type="Proteomes" id="UP000607197"/>
    </source>
</evidence>
<evidence type="ECO:0000313" key="4">
    <source>
        <dbReference type="EMBL" id="GGL66683.1"/>
    </source>
</evidence>
<keyword evidence="2" id="KW-0472">Membrane</keyword>
<keyword evidence="2" id="KW-0812">Transmembrane</keyword>
<feature type="region of interest" description="Disordered" evidence="1">
    <location>
        <begin position="47"/>
        <end position="69"/>
    </location>
</feature>
<dbReference type="AlphaFoldDB" id="A0A830FE83"/>
<dbReference type="Pfam" id="PF23933">
    <property type="entry name" value="DUF7269"/>
    <property type="match status" value="1"/>
</dbReference>
<name>A0A830FE83_9EURY</name>
<reference evidence="4" key="1">
    <citation type="journal article" date="2014" name="Int. J. Syst. Evol. Microbiol.">
        <title>Complete genome sequence of Corynebacterium casei LMG S-19264T (=DSM 44701T), isolated from a smear-ripened cheese.</title>
        <authorList>
            <consortium name="US DOE Joint Genome Institute (JGI-PGF)"/>
            <person name="Walter F."/>
            <person name="Albersmeier A."/>
            <person name="Kalinowski J."/>
            <person name="Ruckert C."/>
        </authorList>
    </citation>
    <scope>NUCLEOTIDE SEQUENCE</scope>
    <source>
        <strain evidence="4">JCM 19596</strain>
    </source>
</reference>
<dbReference type="Proteomes" id="UP000607197">
    <property type="component" value="Unassembled WGS sequence"/>
</dbReference>
<dbReference type="PANTHER" id="PTHR33608:SF6">
    <property type="entry name" value="BLL2464 PROTEIN"/>
    <property type="match status" value="1"/>
</dbReference>
<keyword evidence="2" id="KW-1133">Transmembrane helix</keyword>
<evidence type="ECO:0000256" key="1">
    <source>
        <dbReference type="SAM" id="MobiDB-lite"/>
    </source>
</evidence>
<protein>
    <recommendedName>
        <fullName evidence="3">DUF58 domain-containing protein</fullName>
    </recommendedName>
</protein>
<evidence type="ECO:0000256" key="2">
    <source>
        <dbReference type="SAM" id="Phobius"/>
    </source>
</evidence>
<comment type="caution">
    <text evidence="4">The sequence shown here is derived from an EMBL/GenBank/DDBJ whole genome shotgun (WGS) entry which is preliminary data.</text>
</comment>
<organism evidence="4 5">
    <name type="scientific">Halocalculus aciditolerans</name>
    <dbReference type="NCBI Taxonomy" id="1383812"/>
    <lineage>
        <taxon>Archaea</taxon>
        <taxon>Methanobacteriati</taxon>
        <taxon>Methanobacteriota</taxon>
        <taxon>Stenosarchaea group</taxon>
        <taxon>Halobacteria</taxon>
        <taxon>Halobacteriales</taxon>
        <taxon>Halobacteriaceae</taxon>
        <taxon>Halocalculus</taxon>
    </lineage>
</organism>
<feature type="region of interest" description="Disordered" evidence="1">
    <location>
        <begin position="376"/>
        <end position="405"/>
    </location>
</feature>
<dbReference type="EMBL" id="BMPG01000003">
    <property type="protein sequence ID" value="GGL66683.1"/>
    <property type="molecule type" value="Genomic_DNA"/>
</dbReference>
<evidence type="ECO:0000259" key="3">
    <source>
        <dbReference type="Pfam" id="PF01882"/>
    </source>
</evidence>
<feature type="region of interest" description="Disordered" evidence="1">
    <location>
        <begin position="181"/>
        <end position="209"/>
    </location>
</feature>
<feature type="transmembrane region" description="Helical" evidence="2">
    <location>
        <begin position="31"/>
        <end position="47"/>
    </location>
</feature>
<gene>
    <name evidence="4" type="ORF">GCM10009039_25800</name>
</gene>
<keyword evidence="5" id="KW-1185">Reference proteome</keyword>
<feature type="transmembrane region" description="Helical" evidence="2">
    <location>
        <begin position="228"/>
        <end position="261"/>
    </location>
</feature>
<dbReference type="PANTHER" id="PTHR33608">
    <property type="entry name" value="BLL2464 PROTEIN"/>
    <property type="match status" value="1"/>
</dbReference>
<sequence>MFLLAAPSLGSGFVPAGVGRAAPFALGGVGVLLLAGIYVLTGVLSSAPDEGGDTEGQSPETPTPERRPRYASLGESFARRLDEVSWTDRRETTPAARRSLRDDLRAMARRVLADSDQWSRSEVESRLDTGSWTPDLDAAAFFTDDVVPELSVRQRLRSVWSPEPVFARRARHAIAALANRATDTPVTPDLREETTAGQSPSPPASVRAYWGPGAETARERRSSRADGVVVAALALGGLGILTLTPSLLLLTLFGVVVAGYARVATPPTDSVSVSRVLDVEAPAPGTEVTVTVSIENTGSETLADLRVIDGVPPGLRVTEGSPRFTTALRPGKRASFTYCVEAAPGRHAFEPMLVITRDVTGLQRREALAEPAPTTLTCQHPRRPAATEAHRRRTTRFPGVSRSNTAGAGVEFHSVREYRPGDPLSRVNWKQRAKTGEFTTIDFDESRLTRVVVAVDARRETYQTVGRDADTPLVRASIAAARDIAMACLDDQIPVGLLAVSPRSCWLAPHAGATHRDRIQTQLTENDAFSWTPPAADFDVERALGTLTRQTQTATQVVVVSPLIDEEIVQFIRLLDAHGYTVSVRSPFPTEEGVSLSAGEGYAVLMRRFRINSLRNAGIHVQTEGTLEPAGAEETS</sequence>
<accession>A0A830FE83</accession>
<proteinExistence type="predicted"/>
<reference evidence="4" key="2">
    <citation type="submission" date="2020-09" db="EMBL/GenBank/DDBJ databases">
        <authorList>
            <person name="Sun Q."/>
            <person name="Ohkuma M."/>
        </authorList>
    </citation>
    <scope>NUCLEOTIDE SEQUENCE</scope>
    <source>
        <strain evidence="4">JCM 19596</strain>
    </source>
</reference>